<feature type="compositionally biased region" description="Low complexity" evidence="1">
    <location>
        <begin position="241"/>
        <end position="271"/>
    </location>
</feature>
<reference evidence="4" key="1">
    <citation type="journal article" date="2019" name="Int. J. Syst. Evol. Microbiol.">
        <title>The Global Catalogue of Microorganisms (GCM) 10K type strain sequencing project: providing services to taxonomists for standard genome sequencing and annotation.</title>
        <authorList>
            <consortium name="The Broad Institute Genomics Platform"/>
            <consortium name="The Broad Institute Genome Sequencing Center for Infectious Disease"/>
            <person name="Wu L."/>
            <person name="Ma J."/>
        </authorList>
    </citation>
    <scope>NUCLEOTIDE SEQUENCE [LARGE SCALE GENOMIC DNA]</scope>
    <source>
        <strain evidence="4">CCM 8904</strain>
    </source>
</reference>
<keyword evidence="2" id="KW-1133">Transmembrane helix</keyword>
<comment type="caution">
    <text evidence="3">The sequence shown here is derived from an EMBL/GenBank/DDBJ whole genome shotgun (WGS) entry which is preliminary data.</text>
</comment>
<keyword evidence="2" id="KW-0812">Transmembrane</keyword>
<feature type="region of interest" description="Disordered" evidence="1">
    <location>
        <begin position="241"/>
        <end position="276"/>
    </location>
</feature>
<accession>A0ABW1RDF5</accession>
<proteinExistence type="predicted"/>
<keyword evidence="2" id="KW-0472">Membrane</keyword>
<evidence type="ECO:0000313" key="4">
    <source>
        <dbReference type="Proteomes" id="UP001596289"/>
    </source>
</evidence>
<dbReference type="Proteomes" id="UP001596289">
    <property type="component" value="Unassembled WGS sequence"/>
</dbReference>
<feature type="transmembrane region" description="Helical" evidence="2">
    <location>
        <begin position="50"/>
        <end position="67"/>
    </location>
</feature>
<evidence type="ECO:0000313" key="3">
    <source>
        <dbReference type="EMBL" id="MFC6170798.1"/>
    </source>
</evidence>
<evidence type="ECO:0000256" key="2">
    <source>
        <dbReference type="SAM" id="Phobius"/>
    </source>
</evidence>
<gene>
    <name evidence="3" type="ORF">ACFQGP_09440</name>
</gene>
<organism evidence="3 4">
    <name type="scientific">Loigolactobacillus jiayinensis</name>
    <dbReference type="NCBI Taxonomy" id="2486016"/>
    <lineage>
        <taxon>Bacteria</taxon>
        <taxon>Bacillati</taxon>
        <taxon>Bacillota</taxon>
        <taxon>Bacilli</taxon>
        <taxon>Lactobacillales</taxon>
        <taxon>Lactobacillaceae</taxon>
        <taxon>Loigolactobacillus</taxon>
    </lineage>
</organism>
<protein>
    <recommendedName>
        <fullName evidence="5">Cell surface protein</fullName>
    </recommendedName>
</protein>
<dbReference type="RefSeq" id="WP_125553621.1">
    <property type="nucleotide sequence ID" value="NZ_JBHSSL010000054.1"/>
</dbReference>
<keyword evidence="4" id="KW-1185">Reference proteome</keyword>
<evidence type="ECO:0008006" key="5">
    <source>
        <dbReference type="Google" id="ProtNLM"/>
    </source>
</evidence>
<evidence type="ECO:0000256" key="1">
    <source>
        <dbReference type="SAM" id="MobiDB-lite"/>
    </source>
</evidence>
<feature type="region of interest" description="Disordered" evidence="1">
    <location>
        <begin position="1"/>
        <end position="42"/>
    </location>
</feature>
<sequence>MANDNNSSMSRETLRRRKNRQQPAEVNEDEFEQNKTKKNKNKKRRHHRKFWFLVVVLLIILGAIFFWRSSRSELTGSWVEISNTNGTTYTNETDIADLNTLTIKNDKYTYTRNGDLSNSATGAFNDDGNNQANLETETVNYSLSADNDQLTFTSVSGGISRLDNHATVTFVRVNSTAYKQIKAKITAQNEAASASSASQASSESSASSERAASSTDSAAATSSSSNKISSAIAGIKDKITTNSSSSEVDSSSDSSTDAASSATDTAPTDNSNSATDIWNQVQNQVQSWFNDLSNTTN</sequence>
<feature type="region of interest" description="Disordered" evidence="1">
    <location>
        <begin position="190"/>
        <end position="223"/>
    </location>
</feature>
<feature type="compositionally biased region" description="Polar residues" evidence="1">
    <location>
        <begin position="1"/>
        <end position="11"/>
    </location>
</feature>
<dbReference type="EMBL" id="JBHSSL010000054">
    <property type="protein sequence ID" value="MFC6170798.1"/>
    <property type="molecule type" value="Genomic_DNA"/>
</dbReference>
<name>A0ABW1RDF5_9LACO</name>